<gene>
    <name evidence="2" type="ORF">CLIT_13c00280</name>
</gene>
<dbReference type="InterPro" id="IPR012347">
    <property type="entry name" value="Ferritin-like"/>
</dbReference>
<dbReference type="EMBL" id="JJMM01000013">
    <property type="protein sequence ID" value="KDR94706.1"/>
    <property type="molecule type" value="Genomic_DNA"/>
</dbReference>
<keyword evidence="3" id="KW-1185">Reference proteome</keyword>
<evidence type="ECO:0000313" key="3">
    <source>
        <dbReference type="Proteomes" id="UP000027946"/>
    </source>
</evidence>
<proteinExistence type="predicted"/>
<dbReference type="AlphaFoldDB" id="A0A069RCG5"/>
<dbReference type="Proteomes" id="UP000027946">
    <property type="component" value="Unassembled WGS sequence"/>
</dbReference>
<organism evidence="2 3">
    <name type="scientific">Peptoclostridium litorale DSM 5388</name>
    <dbReference type="NCBI Taxonomy" id="1121324"/>
    <lineage>
        <taxon>Bacteria</taxon>
        <taxon>Bacillati</taxon>
        <taxon>Bacillota</taxon>
        <taxon>Clostridia</taxon>
        <taxon>Peptostreptococcales</taxon>
        <taxon>Peptoclostridiaceae</taxon>
        <taxon>Peptoclostridium</taxon>
    </lineage>
</organism>
<dbReference type="STRING" id="1121324.CLIT_13c00280"/>
<dbReference type="PANTHER" id="PTHR33531:SF7">
    <property type="entry name" value="HYPOTHETICAL MEMBRANE PROTEIN, CONSERVED"/>
    <property type="match status" value="1"/>
</dbReference>
<dbReference type="RefSeq" id="WP_038265767.1">
    <property type="nucleotide sequence ID" value="NZ_FSRH01000017.1"/>
</dbReference>
<dbReference type="GO" id="GO:0016491">
    <property type="term" value="F:oxidoreductase activity"/>
    <property type="evidence" value="ECO:0007669"/>
    <property type="project" value="InterPro"/>
</dbReference>
<reference evidence="2 3" key="1">
    <citation type="submission" date="2014-03" db="EMBL/GenBank/DDBJ databases">
        <title>Genome sequence of Clostridium litorale W6, DSM 5388.</title>
        <authorList>
            <person name="Poehlein A."/>
            <person name="Jagirdar A."/>
            <person name="Khonsari B."/>
            <person name="Chibani C.M."/>
            <person name="Gutierrez Gutierrez D.A."/>
            <person name="Davydova E."/>
            <person name="Alghaithi H.S."/>
            <person name="Nair K.P."/>
            <person name="Dhamotharan K."/>
            <person name="Chandran L."/>
            <person name="G W."/>
            <person name="Daniel R."/>
        </authorList>
    </citation>
    <scope>NUCLEOTIDE SEQUENCE [LARGE SCALE GENOMIC DNA]</scope>
    <source>
        <strain evidence="2 3">W6</strain>
    </source>
</reference>
<evidence type="ECO:0000313" key="2">
    <source>
        <dbReference type="EMBL" id="KDR94706.1"/>
    </source>
</evidence>
<dbReference type="CDD" id="cd01045">
    <property type="entry name" value="Ferritin_like_AB"/>
    <property type="match status" value="1"/>
</dbReference>
<dbReference type="SUPFAM" id="SSF47240">
    <property type="entry name" value="Ferritin-like"/>
    <property type="match status" value="1"/>
</dbReference>
<dbReference type="InterPro" id="IPR003251">
    <property type="entry name" value="Rr_diiron-bd_dom"/>
</dbReference>
<dbReference type="eggNOG" id="COG1633">
    <property type="taxonomic scope" value="Bacteria"/>
</dbReference>
<accession>A0A069RCG5</accession>
<name>A0A069RCG5_PEPLI</name>
<dbReference type="PANTHER" id="PTHR33531">
    <property type="entry name" value="RUBRERYTHRIN SUBFAMILY"/>
    <property type="match status" value="1"/>
</dbReference>
<comment type="caution">
    <text evidence="2">The sequence shown here is derived from an EMBL/GenBank/DDBJ whole genome shotgun (WGS) entry which is preliminary data.</text>
</comment>
<dbReference type="Gene3D" id="1.20.1260.10">
    <property type="match status" value="1"/>
</dbReference>
<dbReference type="InterPro" id="IPR009078">
    <property type="entry name" value="Ferritin-like_SF"/>
</dbReference>
<dbReference type="Pfam" id="PF02915">
    <property type="entry name" value="Rubrerythrin"/>
    <property type="match status" value="1"/>
</dbReference>
<sequence length="165" mass="19761">MKDALCVIKYAMQMKKNEQEFFSNFKSKVKNQNIRQLFESLEGLEKEHYEVLKAQYDSVEKENEFCSIDLSIEDEAKIYQKESLELENVSLEYDMSDIPILRMAYLIKNDFVEFYKNAAENLSDPNAKGILSTLSEWEKTHRDGLFQEYKDLMEHNWFEQKFYPF</sequence>
<protein>
    <submittedName>
        <fullName evidence="2">Putative rubrerythrin</fullName>
    </submittedName>
</protein>
<evidence type="ECO:0000259" key="1">
    <source>
        <dbReference type="Pfam" id="PF02915"/>
    </source>
</evidence>
<dbReference type="OrthoDB" id="9808511at2"/>
<feature type="domain" description="Rubrerythrin diiron-binding" evidence="1">
    <location>
        <begin position="9"/>
        <end position="143"/>
    </location>
</feature>
<dbReference type="GO" id="GO:0046872">
    <property type="term" value="F:metal ion binding"/>
    <property type="evidence" value="ECO:0007669"/>
    <property type="project" value="InterPro"/>
</dbReference>